<dbReference type="GO" id="GO:0005811">
    <property type="term" value="C:lipid droplet"/>
    <property type="evidence" value="ECO:0007669"/>
    <property type="project" value="UniProtKB-SubCell"/>
</dbReference>
<comment type="similarity">
    <text evidence="2 4">Belongs to the perilipin family.</text>
</comment>
<accession>A0AA35LJ15</accession>
<evidence type="ECO:0000256" key="4">
    <source>
        <dbReference type="PIRNR" id="PIRNR036881"/>
    </source>
</evidence>
<dbReference type="InterPro" id="IPR004279">
    <property type="entry name" value="Perilipin"/>
</dbReference>
<dbReference type="PANTHER" id="PTHR14024:SF51">
    <property type="entry name" value="PERILIPIN-RELATED"/>
    <property type="match status" value="1"/>
</dbReference>
<keyword evidence="7" id="KW-1185">Reference proteome</keyword>
<proteinExistence type="inferred from homology"/>
<dbReference type="GO" id="GO:0019915">
    <property type="term" value="P:lipid storage"/>
    <property type="evidence" value="ECO:0007669"/>
    <property type="project" value="TreeGrafter"/>
</dbReference>
<dbReference type="GO" id="GO:0005829">
    <property type="term" value="C:cytosol"/>
    <property type="evidence" value="ECO:0007669"/>
    <property type="project" value="TreeGrafter"/>
</dbReference>
<evidence type="ECO:0000256" key="1">
    <source>
        <dbReference type="ARBA" id="ARBA00004502"/>
    </source>
</evidence>
<evidence type="ECO:0000313" key="7">
    <source>
        <dbReference type="Proteomes" id="UP001178461"/>
    </source>
</evidence>
<dbReference type="Proteomes" id="UP001178461">
    <property type="component" value="Chromosome 17"/>
</dbReference>
<dbReference type="GO" id="GO:0010890">
    <property type="term" value="P:positive regulation of triglyceride storage"/>
    <property type="evidence" value="ECO:0007669"/>
    <property type="project" value="TreeGrafter"/>
</dbReference>
<dbReference type="SUPFAM" id="SSF109775">
    <property type="entry name" value="Mannose-6-phosphate receptor binding protein 1 (Tip47), C-terminal domain"/>
    <property type="match status" value="1"/>
</dbReference>
<feature type="region of interest" description="Disordered" evidence="5">
    <location>
        <begin position="405"/>
        <end position="449"/>
    </location>
</feature>
<protein>
    <recommendedName>
        <fullName evidence="4">Perilipin</fullName>
    </recommendedName>
</protein>
<keyword evidence="3" id="KW-0551">Lipid droplet</keyword>
<evidence type="ECO:0000313" key="6">
    <source>
        <dbReference type="EMBL" id="CAI5796876.1"/>
    </source>
</evidence>
<dbReference type="EMBL" id="OX395142">
    <property type="protein sequence ID" value="CAI5796876.1"/>
    <property type="molecule type" value="Genomic_DNA"/>
</dbReference>
<dbReference type="AlphaFoldDB" id="A0AA35LJ15"/>
<dbReference type="Gene3D" id="3.30.720.170">
    <property type="entry name" value="Perilipin, alpha-beta domain"/>
    <property type="match status" value="1"/>
</dbReference>
<comment type="subcellular location">
    <subcellularLocation>
        <location evidence="1">Lipid droplet</location>
    </subcellularLocation>
</comment>
<reference evidence="6" key="1">
    <citation type="submission" date="2022-12" db="EMBL/GenBank/DDBJ databases">
        <authorList>
            <person name="Alioto T."/>
            <person name="Alioto T."/>
            <person name="Gomez Garrido J."/>
        </authorList>
    </citation>
    <scope>NUCLEOTIDE SEQUENCE</scope>
</reference>
<evidence type="ECO:0000256" key="2">
    <source>
        <dbReference type="ARBA" id="ARBA00006311"/>
    </source>
</evidence>
<dbReference type="PIRSF" id="PIRSF036881">
    <property type="entry name" value="PAT"/>
    <property type="match status" value="1"/>
</dbReference>
<sequence>MAAAASDSKNNEDQQNLVSRVASVSLSAACEMVSTTYSSIKENIPVFKSFCDAAETGMRTIASATVSRVQPLFSKPQTADVQNSRDLDKVEEKELIVQGPGSPDKKETASSTETLAAAAVCQRAAKTKDVSPGMLDLVKEAVRGSVEMTTSALTSGMNTVMGSSIGQMASSAVEAVMGKSEEMVDHYLPMSDEELATLAAAVEETETSSSVEKQRQQRSYYVRLGSLSNRVRQRAYQHTLGKLRQTKQKMQETLSQLQQAMDLIAFARHTDQKDQGGQEELRQKWLEWSKNQLRQSDSTGENPQMESQALGMSRNIAQQIQAACQSLLANMQGLPAALQEKVQQAYSYMEELQAAFSNAKSFQELPSGLLMQRQETMGKIWQAGDEVLEYVMQSTPLNWIVGPFSPEEVSPPEPLAETQAAEVPPSVKESEVDVQRMEVPGSSALNDQA</sequence>
<dbReference type="Gene3D" id="1.20.120.340">
    <property type="entry name" value="Flagellar protein FliS"/>
    <property type="match status" value="1"/>
</dbReference>
<dbReference type="Pfam" id="PF03036">
    <property type="entry name" value="Perilipin"/>
    <property type="match status" value="1"/>
</dbReference>
<organism evidence="6 7">
    <name type="scientific">Podarcis lilfordi</name>
    <name type="common">Lilford's wall lizard</name>
    <dbReference type="NCBI Taxonomy" id="74358"/>
    <lineage>
        <taxon>Eukaryota</taxon>
        <taxon>Metazoa</taxon>
        <taxon>Chordata</taxon>
        <taxon>Craniata</taxon>
        <taxon>Vertebrata</taxon>
        <taxon>Euteleostomi</taxon>
        <taxon>Lepidosauria</taxon>
        <taxon>Squamata</taxon>
        <taxon>Bifurcata</taxon>
        <taxon>Unidentata</taxon>
        <taxon>Episquamata</taxon>
        <taxon>Laterata</taxon>
        <taxon>Lacertibaenia</taxon>
        <taxon>Lacertidae</taxon>
        <taxon>Podarcis</taxon>
    </lineage>
</organism>
<dbReference type="PANTHER" id="PTHR14024">
    <property type="entry name" value="PERILIPIN"/>
    <property type="match status" value="1"/>
</dbReference>
<gene>
    <name evidence="6" type="ORF">PODLI_1B036218</name>
</gene>
<evidence type="ECO:0000256" key="3">
    <source>
        <dbReference type="ARBA" id="ARBA00022677"/>
    </source>
</evidence>
<evidence type="ECO:0000256" key="5">
    <source>
        <dbReference type="SAM" id="MobiDB-lite"/>
    </source>
</evidence>
<name>A0AA35LJ15_9SAUR</name>